<feature type="compositionally biased region" description="Basic residues" evidence="1">
    <location>
        <begin position="97"/>
        <end position="110"/>
    </location>
</feature>
<feature type="region of interest" description="Disordered" evidence="1">
    <location>
        <begin position="1"/>
        <end position="121"/>
    </location>
</feature>
<organism evidence="2 3">
    <name type="scientific">Thalassiosira oceanica</name>
    <name type="common">Marine diatom</name>
    <dbReference type="NCBI Taxonomy" id="159749"/>
    <lineage>
        <taxon>Eukaryota</taxon>
        <taxon>Sar</taxon>
        <taxon>Stramenopiles</taxon>
        <taxon>Ochrophyta</taxon>
        <taxon>Bacillariophyta</taxon>
        <taxon>Coscinodiscophyceae</taxon>
        <taxon>Thalassiosirophycidae</taxon>
        <taxon>Thalassiosirales</taxon>
        <taxon>Thalassiosiraceae</taxon>
        <taxon>Thalassiosira</taxon>
    </lineage>
</organism>
<keyword evidence="3" id="KW-1185">Reference proteome</keyword>
<feature type="compositionally biased region" description="Basic residues" evidence="1">
    <location>
        <begin position="76"/>
        <end position="85"/>
    </location>
</feature>
<protein>
    <submittedName>
        <fullName evidence="2">Uncharacterized protein</fullName>
    </submittedName>
</protein>
<accession>K0RRF3</accession>
<name>K0RRF3_THAOC</name>
<comment type="caution">
    <text evidence="2">The sequence shown here is derived from an EMBL/GenBank/DDBJ whole genome shotgun (WGS) entry which is preliminary data.</text>
</comment>
<dbReference type="AlphaFoldDB" id="K0RRF3"/>
<proteinExistence type="predicted"/>
<feature type="compositionally biased region" description="Basic and acidic residues" evidence="1">
    <location>
        <begin position="1"/>
        <end position="11"/>
    </location>
</feature>
<reference evidence="2 3" key="1">
    <citation type="journal article" date="2012" name="Genome Biol.">
        <title>Genome and low-iron response of an oceanic diatom adapted to chronic iron limitation.</title>
        <authorList>
            <person name="Lommer M."/>
            <person name="Specht M."/>
            <person name="Roy A.S."/>
            <person name="Kraemer L."/>
            <person name="Andreson R."/>
            <person name="Gutowska M.A."/>
            <person name="Wolf J."/>
            <person name="Bergner S.V."/>
            <person name="Schilhabel M.B."/>
            <person name="Klostermeier U.C."/>
            <person name="Beiko R.G."/>
            <person name="Rosenstiel P."/>
            <person name="Hippler M."/>
            <person name="Laroche J."/>
        </authorList>
    </citation>
    <scope>NUCLEOTIDE SEQUENCE [LARGE SCALE GENOMIC DNA]</scope>
    <source>
        <strain evidence="2 3">CCMP1005</strain>
    </source>
</reference>
<evidence type="ECO:0000256" key="1">
    <source>
        <dbReference type="SAM" id="MobiDB-lite"/>
    </source>
</evidence>
<evidence type="ECO:0000313" key="3">
    <source>
        <dbReference type="Proteomes" id="UP000266841"/>
    </source>
</evidence>
<sequence length="121" mass="13557">MCQSRNEDHEPLPGTQRRKTSQAINSQDRNSLECASGKTKHDSVRVGRNLTMQRRHHSAVVANGDGVLSREERRAERRRLGKARRANGGSDSDAFGRKLRRVKRVAKSKKRDSGACHPMGV</sequence>
<evidence type="ECO:0000313" key="2">
    <source>
        <dbReference type="EMBL" id="EJK56388.1"/>
    </source>
</evidence>
<dbReference type="Proteomes" id="UP000266841">
    <property type="component" value="Unassembled WGS sequence"/>
</dbReference>
<dbReference type="EMBL" id="AGNL01031553">
    <property type="protein sequence ID" value="EJK56388.1"/>
    <property type="molecule type" value="Genomic_DNA"/>
</dbReference>
<gene>
    <name evidence="2" type="ORF">THAOC_23729</name>
</gene>